<proteinExistence type="predicted"/>
<keyword evidence="2" id="KW-1185">Reference proteome</keyword>
<dbReference type="Proteomes" id="UP000045285">
    <property type="component" value="Unassembled WGS sequence"/>
</dbReference>
<evidence type="ECO:0000313" key="2">
    <source>
        <dbReference type="Proteomes" id="UP000045285"/>
    </source>
</evidence>
<dbReference type="EMBL" id="CCMZ01000029">
    <property type="protein sequence ID" value="CDX21307.1"/>
    <property type="molecule type" value="Genomic_DNA"/>
</dbReference>
<dbReference type="AlphaFoldDB" id="A0A090DWC1"/>
<dbReference type="InterPro" id="IPR043733">
    <property type="entry name" value="DUF5677"/>
</dbReference>
<dbReference type="Pfam" id="PF18928">
    <property type="entry name" value="DUF5677"/>
    <property type="match status" value="1"/>
</dbReference>
<evidence type="ECO:0000313" key="1">
    <source>
        <dbReference type="EMBL" id="CDX21307.1"/>
    </source>
</evidence>
<protein>
    <submittedName>
        <fullName evidence="1">Uncharacterized protein</fullName>
    </submittedName>
</protein>
<name>A0A090DWC1_MESPL</name>
<organism evidence="1 2">
    <name type="scientific">Mesorhizobium plurifarium</name>
    <dbReference type="NCBI Taxonomy" id="69974"/>
    <lineage>
        <taxon>Bacteria</taxon>
        <taxon>Pseudomonadati</taxon>
        <taxon>Pseudomonadota</taxon>
        <taxon>Alphaproteobacteria</taxon>
        <taxon>Hyphomicrobiales</taxon>
        <taxon>Phyllobacteriaceae</taxon>
        <taxon>Mesorhizobium</taxon>
    </lineage>
</organism>
<sequence length="287" mass="32083">MKELNDILANYQGLPLPVIGDSLPDLEKFAKRFFADCAEIYDIVTRVKNTDRNPSGFSLVDAPILGLLVKISKLMREIVKYYDNGDANVIAYLERHAIEAAVVARYLLSATPETIENYRKCSFKDRLAAFEAAPDGFYATKAGKRLKASIRDQFKAEGFDASSFELQKKQKWKVDGKSVRDMFAEIGIGDLYGNVYGFGSESIHASWGHSMNFDLSRNTDGTYSALPIEMPADVRYVGPVLLFCTPAYVGWCKRIGLGQLVGVLDWIERVNRQLFAAFDAVYQPLDG</sequence>
<gene>
    <name evidence="1" type="ORF">MPL3356_350046</name>
</gene>
<accession>A0A090DWC1</accession>
<reference evidence="2" key="1">
    <citation type="submission" date="2014-08" db="EMBL/GenBank/DDBJ databases">
        <authorList>
            <person name="Moulin L."/>
        </authorList>
    </citation>
    <scope>NUCLEOTIDE SEQUENCE [LARGE SCALE GENOMIC DNA]</scope>
</reference>